<dbReference type="RefSeq" id="XP_009550317.1">
    <property type="nucleotide sequence ID" value="XM_009552022.1"/>
</dbReference>
<gene>
    <name evidence="1" type="ORF">HETIRDRAFT_149191</name>
</gene>
<dbReference type="Proteomes" id="UP000030671">
    <property type="component" value="Unassembled WGS sequence"/>
</dbReference>
<dbReference type="HOGENOM" id="CLU_2184314_0_0_1"/>
<accession>W4JXT3</accession>
<dbReference type="InParanoid" id="W4JXT3"/>
<evidence type="ECO:0000313" key="2">
    <source>
        <dbReference type="Proteomes" id="UP000030671"/>
    </source>
</evidence>
<protein>
    <submittedName>
        <fullName evidence="1">Uncharacterized protein</fullName>
    </submittedName>
</protein>
<dbReference type="GeneID" id="20667327"/>
<sequence length="109" mass="12709">MTDEPARSNLKGRSTTDMLLNCRRWQLLSSTPLQHERDYSWYEQKQSSSVFETVSRNMVENERKGNTSRYTEFHICDPRDWVAQTQTSVNNHNERGNRVLGIVSVTDVS</sequence>
<dbReference type="AlphaFoldDB" id="W4JXT3"/>
<evidence type="ECO:0000313" key="1">
    <source>
        <dbReference type="EMBL" id="ETW78338.1"/>
    </source>
</evidence>
<dbReference type="KEGG" id="hir:HETIRDRAFT_149191"/>
<name>W4JXT3_HETIT</name>
<dbReference type="EMBL" id="KI925462">
    <property type="protein sequence ID" value="ETW78338.1"/>
    <property type="molecule type" value="Genomic_DNA"/>
</dbReference>
<reference evidence="1 2" key="1">
    <citation type="journal article" date="2012" name="New Phytol.">
        <title>Insight into trade-off between wood decay and parasitism from the genome of a fungal forest pathogen.</title>
        <authorList>
            <person name="Olson A."/>
            <person name="Aerts A."/>
            <person name="Asiegbu F."/>
            <person name="Belbahri L."/>
            <person name="Bouzid O."/>
            <person name="Broberg A."/>
            <person name="Canback B."/>
            <person name="Coutinho P.M."/>
            <person name="Cullen D."/>
            <person name="Dalman K."/>
            <person name="Deflorio G."/>
            <person name="van Diepen L.T."/>
            <person name="Dunand C."/>
            <person name="Duplessis S."/>
            <person name="Durling M."/>
            <person name="Gonthier P."/>
            <person name="Grimwood J."/>
            <person name="Fossdal C.G."/>
            <person name="Hansson D."/>
            <person name="Henrissat B."/>
            <person name="Hietala A."/>
            <person name="Himmelstrand K."/>
            <person name="Hoffmeister D."/>
            <person name="Hogberg N."/>
            <person name="James T.Y."/>
            <person name="Karlsson M."/>
            <person name="Kohler A."/>
            <person name="Kues U."/>
            <person name="Lee Y.H."/>
            <person name="Lin Y.C."/>
            <person name="Lind M."/>
            <person name="Lindquist E."/>
            <person name="Lombard V."/>
            <person name="Lucas S."/>
            <person name="Lunden K."/>
            <person name="Morin E."/>
            <person name="Murat C."/>
            <person name="Park J."/>
            <person name="Raffaello T."/>
            <person name="Rouze P."/>
            <person name="Salamov A."/>
            <person name="Schmutz J."/>
            <person name="Solheim H."/>
            <person name="Stahlberg J."/>
            <person name="Velez H."/>
            <person name="de Vries R.P."/>
            <person name="Wiebenga A."/>
            <person name="Woodward S."/>
            <person name="Yakovlev I."/>
            <person name="Garbelotto M."/>
            <person name="Martin F."/>
            <person name="Grigoriev I.V."/>
            <person name="Stenlid J."/>
        </authorList>
    </citation>
    <scope>NUCLEOTIDE SEQUENCE [LARGE SCALE GENOMIC DNA]</scope>
    <source>
        <strain evidence="1 2">TC 32-1</strain>
    </source>
</reference>
<keyword evidence="2" id="KW-1185">Reference proteome</keyword>
<proteinExistence type="predicted"/>
<organism evidence="1 2">
    <name type="scientific">Heterobasidion irregulare (strain TC 32-1)</name>
    <dbReference type="NCBI Taxonomy" id="747525"/>
    <lineage>
        <taxon>Eukaryota</taxon>
        <taxon>Fungi</taxon>
        <taxon>Dikarya</taxon>
        <taxon>Basidiomycota</taxon>
        <taxon>Agaricomycotina</taxon>
        <taxon>Agaricomycetes</taxon>
        <taxon>Russulales</taxon>
        <taxon>Bondarzewiaceae</taxon>
        <taxon>Heterobasidion</taxon>
        <taxon>Heterobasidion annosum species complex</taxon>
    </lineage>
</organism>